<dbReference type="KEGG" id="tch:CHITON_1420"/>
<dbReference type="EMBL" id="LN999010">
    <property type="protein sequence ID" value="CUX78199.1"/>
    <property type="molecule type" value="Genomic_DNA"/>
</dbReference>
<accession>A0A160VTT8</accession>
<keyword evidence="6" id="KW-1185">Reference proteome</keyword>
<keyword evidence="1" id="KW-0175">Coiled coil</keyword>
<dbReference type="EMBL" id="CP015193">
    <property type="protein sequence ID" value="ASJ16733.1"/>
    <property type="molecule type" value="Genomic_DNA"/>
</dbReference>
<keyword evidence="2" id="KW-1133">Transmembrane helix</keyword>
<name>A0A160VTT8_9EURY</name>
<keyword evidence="2" id="KW-0812">Transmembrane</keyword>
<feature type="transmembrane region" description="Helical" evidence="2">
    <location>
        <begin position="96"/>
        <end position="115"/>
    </location>
</feature>
<feature type="coiled-coil region" evidence="1">
    <location>
        <begin position="33"/>
        <end position="77"/>
    </location>
</feature>
<dbReference type="AlphaFoldDB" id="A0A160VTT8"/>
<evidence type="ECO:0000313" key="3">
    <source>
        <dbReference type="EMBL" id="ASJ16733.1"/>
    </source>
</evidence>
<protein>
    <submittedName>
        <fullName evidence="4">Uncharacterized protein</fullName>
    </submittedName>
</protein>
<organism evidence="4 5">
    <name type="scientific">Thermococcus chitonophagus</name>
    <dbReference type="NCBI Taxonomy" id="54262"/>
    <lineage>
        <taxon>Archaea</taxon>
        <taxon>Methanobacteriati</taxon>
        <taxon>Methanobacteriota</taxon>
        <taxon>Thermococci</taxon>
        <taxon>Thermococcales</taxon>
        <taxon>Thermococcaceae</taxon>
        <taxon>Thermococcus</taxon>
    </lineage>
</organism>
<dbReference type="Proteomes" id="UP000250189">
    <property type="component" value="Chromosome"/>
</dbReference>
<dbReference type="STRING" id="54262.CHITON_1420"/>
<evidence type="ECO:0000313" key="6">
    <source>
        <dbReference type="Proteomes" id="UP000250189"/>
    </source>
</evidence>
<reference evidence="3 6" key="3">
    <citation type="submission" date="2016-04" db="EMBL/GenBank/DDBJ databases">
        <title>Complete genome sequence of Thermococcus chitonophagus type strain GC74.</title>
        <authorList>
            <person name="Oger P.M."/>
        </authorList>
    </citation>
    <scope>NUCLEOTIDE SEQUENCE [LARGE SCALE GENOMIC DNA]</scope>
    <source>
        <strain evidence="3 6">GC74</strain>
    </source>
</reference>
<evidence type="ECO:0000313" key="5">
    <source>
        <dbReference type="Proteomes" id="UP000093069"/>
    </source>
</evidence>
<gene>
    <name evidence="3" type="ORF">A3L04_06425</name>
    <name evidence="4" type="ORF">CHITON_1420</name>
</gene>
<reference evidence="5" key="1">
    <citation type="submission" date="2016-01" db="EMBL/GenBank/DDBJ databases">
        <authorList>
            <person name="Vorgias C.E."/>
        </authorList>
    </citation>
    <scope>NUCLEOTIDE SEQUENCE [LARGE SCALE GENOMIC DNA]</scope>
</reference>
<keyword evidence="2" id="KW-0472">Membrane</keyword>
<sequence length="126" mass="14578">MKRILFPITLLIIMVIITPVLAQDNTTKLIEENRELKAKLANQTKLINELKAENEFLREQINEYRQLLAKIMEEESRRAKESYIQAAAKKEKIGKIIFGALIVSGIFSLAILGFLKSTERKYKHYV</sequence>
<evidence type="ECO:0000313" key="4">
    <source>
        <dbReference type="EMBL" id="CUX78199.1"/>
    </source>
</evidence>
<proteinExistence type="predicted"/>
<dbReference type="Proteomes" id="UP000093069">
    <property type="component" value="Chromosome I"/>
</dbReference>
<dbReference type="RefSeq" id="WP_068578060.1">
    <property type="nucleotide sequence ID" value="NZ_CP015193.1"/>
</dbReference>
<reference evidence="4" key="2">
    <citation type="submission" date="2016-01" db="EMBL/GenBank/DDBJ databases">
        <authorList>
            <person name="Oliw E.H."/>
        </authorList>
    </citation>
    <scope>NUCLEOTIDE SEQUENCE</scope>
    <source>
        <strain evidence="4">1</strain>
    </source>
</reference>
<dbReference type="GeneID" id="33322198"/>
<evidence type="ECO:0000256" key="2">
    <source>
        <dbReference type="SAM" id="Phobius"/>
    </source>
</evidence>
<evidence type="ECO:0000256" key="1">
    <source>
        <dbReference type="SAM" id="Coils"/>
    </source>
</evidence>